<gene>
    <name evidence="2" type="ORF">HYH03_003549</name>
</gene>
<dbReference type="InterPro" id="IPR001214">
    <property type="entry name" value="SET_dom"/>
</dbReference>
<protein>
    <recommendedName>
        <fullName evidence="1">SET domain-containing protein</fullName>
    </recommendedName>
</protein>
<keyword evidence="3" id="KW-1185">Reference proteome</keyword>
<evidence type="ECO:0000313" key="2">
    <source>
        <dbReference type="EMBL" id="KAG2498288.1"/>
    </source>
</evidence>
<dbReference type="InterPro" id="IPR046341">
    <property type="entry name" value="SET_dom_sf"/>
</dbReference>
<name>A0A835Y929_9CHLO</name>
<evidence type="ECO:0000259" key="1">
    <source>
        <dbReference type="PROSITE" id="PS50280"/>
    </source>
</evidence>
<sequence>MHLGNQSQTASTHIMQALREYKLGNKSRYWPFIKSWPKPGEVVAGCCMDDKYDAMWKAPYWEAHHQGWRERLVSLWHDSTQHLGATVKEALGKDVEVTLEDVKYAAAITLTRFLSLPGSRGAMIMAPIFDLANHDRHCANTLEDFTADFLYLIAGRDYEPGEEICYSYGDLRDDVAVSGYGFLPALEDPPRLAYVDHWQFEGLRDWHGIDTEDDFDGTPEELQAEMRRLEGIRADILSMPDLVPKPEGDDYVWNMMKELEARRIAAIDYEVTRLKELLAGDEHEEL</sequence>
<accession>A0A835Y929</accession>
<dbReference type="PROSITE" id="PS50280">
    <property type="entry name" value="SET"/>
    <property type="match status" value="1"/>
</dbReference>
<dbReference type="GO" id="GO:0016279">
    <property type="term" value="F:protein-lysine N-methyltransferase activity"/>
    <property type="evidence" value="ECO:0007669"/>
    <property type="project" value="TreeGrafter"/>
</dbReference>
<dbReference type="PANTHER" id="PTHR13271:SF151">
    <property type="entry name" value="SET DOMAIN-CONTAINING PROTEIN 4"/>
    <property type="match status" value="1"/>
</dbReference>
<dbReference type="PANTHER" id="PTHR13271">
    <property type="entry name" value="UNCHARACTERIZED PUTATIVE METHYLTRANSFERASE"/>
    <property type="match status" value="1"/>
</dbReference>
<evidence type="ECO:0000313" key="3">
    <source>
        <dbReference type="Proteomes" id="UP000612055"/>
    </source>
</evidence>
<comment type="caution">
    <text evidence="2">The sequence shown here is derived from an EMBL/GenBank/DDBJ whole genome shotgun (WGS) entry which is preliminary data.</text>
</comment>
<dbReference type="CDD" id="cd10527">
    <property type="entry name" value="SET_LSMT"/>
    <property type="match status" value="1"/>
</dbReference>
<reference evidence="2" key="1">
    <citation type="journal article" date="2020" name="bioRxiv">
        <title>Comparative genomics of Chlamydomonas.</title>
        <authorList>
            <person name="Craig R.J."/>
            <person name="Hasan A.R."/>
            <person name="Ness R.W."/>
            <person name="Keightley P.D."/>
        </authorList>
    </citation>
    <scope>NUCLEOTIDE SEQUENCE</scope>
    <source>
        <strain evidence="2">CCAP 11/70</strain>
    </source>
</reference>
<dbReference type="InterPro" id="IPR050600">
    <property type="entry name" value="SETD3_SETD6_MTase"/>
</dbReference>
<dbReference type="EMBL" id="JAEHOE010000010">
    <property type="protein sequence ID" value="KAG2498288.1"/>
    <property type="molecule type" value="Genomic_DNA"/>
</dbReference>
<dbReference type="OrthoDB" id="540532at2759"/>
<organism evidence="2 3">
    <name type="scientific">Edaphochlamys debaryana</name>
    <dbReference type="NCBI Taxonomy" id="47281"/>
    <lineage>
        <taxon>Eukaryota</taxon>
        <taxon>Viridiplantae</taxon>
        <taxon>Chlorophyta</taxon>
        <taxon>core chlorophytes</taxon>
        <taxon>Chlorophyceae</taxon>
        <taxon>CS clade</taxon>
        <taxon>Chlamydomonadales</taxon>
        <taxon>Chlamydomonadales incertae sedis</taxon>
        <taxon>Edaphochlamys</taxon>
    </lineage>
</organism>
<dbReference type="SUPFAM" id="SSF82199">
    <property type="entry name" value="SET domain"/>
    <property type="match status" value="1"/>
</dbReference>
<dbReference type="Gene3D" id="3.90.1410.10">
    <property type="entry name" value="set domain protein methyltransferase, domain 1"/>
    <property type="match status" value="1"/>
</dbReference>
<dbReference type="Proteomes" id="UP000612055">
    <property type="component" value="Unassembled WGS sequence"/>
</dbReference>
<feature type="domain" description="SET" evidence="1">
    <location>
        <begin position="70"/>
        <end position="169"/>
    </location>
</feature>
<proteinExistence type="predicted"/>
<dbReference type="AlphaFoldDB" id="A0A835Y929"/>